<name>A0A7J7D007_TRIWF</name>
<keyword evidence="5 7" id="KW-1133">Transmembrane helix</keyword>
<dbReference type="InterPro" id="IPR015720">
    <property type="entry name" value="Emp24-like"/>
</dbReference>
<gene>
    <name evidence="10" type="ORF">HS088_TW12G00873</name>
</gene>
<organism evidence="10 11">
    <name type="scientific">Tripterygium wilfordii</name>
    <name type="common">Thunder God vine</name>
    <dbReference type="NCBI Taxonomy" id="458696"/>
    <lineage>
        <taxon>Eukaryota</taxon>
        <taxon>Viridiplantae</taxon>
        <taxon>Streptophyta</taxon>
        <taxon>Embryophyta</taxon>
        <taxon>Tracheophyta</taxon>
        <taxon>Spermatophyta</taxon>
        <taxon>Magnoliopsida</taxon>
        <taxon>eudicotyledons</taxon>
        <taxon>Gunneridae</taxon>
        <taxon>Pentapetalae</taxon>
        <taxon>rosids</taxon>
        <taxon>fabids</taxon>
        <taxon>Celastrales</taxon>
        <taxon>Celastraceae</taxon>
        <taxon>Tripterygium</taxon>
    </lineage>
</organism>
<evidence type="ECO:0000256" key="8">
    <source>
        <dbReference type="SAM" id="SignalP"/>
    </source>
</evidence>
<keyword evidence="3 7" id="KW-0812">Transmembrane</keyword>
<dbReference type="EMBL" id="JAAARO010000012">
    <property type="protein sequence ID" value="KAF5739664.1"/>
    <property type="molecule type" value="Genomic_DNA"/>
</dbReference>
<evidence type="ECO:0000313" key="11">
    <source>
        <dbReference type="Proteomes" id="UP000593562"/>
    </source>
</evidence>
<dbReference type="InterPro" id="IPR036249">
    <property type="entry name" value="Thioredoxin-like_sf"/>
</dbReference>
<accession>A0A7J7D007</accession>
<dbReference type="SUPFAM" id="SSF52833">
    <property type="entry name" value="Thioredoxin-like"/>
    <property type="match status" value="1"/>
</dbReference>
<dbReference type="GO" id="GO:0016020">
    <property type="term" value="C:membrane"/>
    <property type="evidence" value="ECO:0007669"/>
    <property type="project" value="UniProtKB-SubCell"/>
</dbReference>
<feature type="transmembrane region" description="Helical" evidence="7">
    <location>
        <begin position="188"/>
        <end position="213"/>
    </location>
</feature>
<evidence type="ECO:0000256" key="5">
    <source>
        <dbReference type="ARBA" id="ARBA00022989"/>
    </source>
</evidence>
<comment type="similarity">
    <text evidence="2">Belongs to the EMP24/GP25L family.</text>
</comment>
<dbReference type="Gene3D" id="3.40.30.10">
    <property type="entry name" value="Glutaredoxin"/>
    <property type="match status" value="1"/>
</dbReference>
<dbReference type="AlphaFoldDB" id="A0A7J7D007"/>
<protein>
    <submittedName>
        <fullName evidence="10">Putative Transmembrane emp24 domain-containing protein 10</fullName>
    </submittedName>
</protein>
<keyword evidence="4 8" id="KW-0732">Signal</keyword>
<evidence type="ECO:0000256" key="1">
    <source>
        <dbReference type="ARBA" id="ARBA00004479"/>
    </source>
</evidence>
<dbReference type="InterPro" id="IPR008554">
    <property type="entry name" value="Glutaredoxin-like"/>
</dbReference>
<feature type="domain" description="GOLD" evidence="9">
    <location>
        <begin position="43"/>
        <end position="155"/>
    </location>
</feature>
<dbReference type="PANTHER" id="PTHR22811">
    <property type="entry name" value="TRANSMEMBRANE EMP24 DOMAIN-CONTAINING PROTEIN"/>
    <property type="match status" value="1"/>
</dbReference>
<evidence type="ECO:0000256" key="6">
    <source>
        <dbReference type="ARBA" id="ARBA00023136"/>
    </source>
</evidence>
<sequence>MAVNSILRARVVVLALILVVLTGNQNMVPVAEAVWLTIPTSGTKCVTEDIQNNVVVLADYYVIDETEPHKTPGVSVRVTSPFGNNLHHKENVTLGQFAFTTTESGNYVACFWIDGNQHDRSLTMSLDWKIGIAAKDWESVAKKDKIEGVELHLTRLEGMAQAVHEKINFLKKREQEMREVSEKTNARVAWFSIMSLGVCIAVSVLQAWSLLLITSASSSSSSPSKARKLILYSNPGCCLCDGLKEKLQAAFLLSGPDSLHDVDLLVRDITSNPEWERAYQYEIPVLTKILSDGTEETLPRLSPRLGLEFIQKKIASTLKQ</sequence>
<dbReference type="SMART" id="SM01190">
    <property type="entry name" value="EMP24_GP25L"/>
    <property type="match status" value="1"/>
</dbReference>
<keyword evidence="11" id="KW-1185">Reference proteome</keyword>
<evidence type="ECO:0000256" key="4">
    <source>
        <dbReference type="ARBA" id="ARBA00022729"/>
    </source>
</evidence>
<proteinExistence type="inferred from homology"/>
<feature type="signal peptide" evidence="8">
    <location>
        <begin position="1"/>
        <end position="22"/>
    </location>
</feature>
<dbReference type="InterPro" id="IPR009038">
    <property type="entry name" value="GOLD_dom"/>
</dbReference>
<dbReference type="Pfam" id="PF01105">
    <property type="entry name" value="EMP24_GP25L"/>
    <property type="match status" value="1"/>
</dbReference>
<evidence type="ECO:0000256" key="2">
    <source>
        <dbReference type="ARBA" id="ARBA00007104"/>
    </source>
</evidence>
<dbReference type="PROSITE" id="PS50866">
    <property type="entry name" value="GOLD"/>
    <property type="match status" value="1"/>
</dbReference>
<evidence type="ECO:0000256" key="7">
    <source>
        <dbReference type="SAM" id="Phobius"/>
    </source>
</evidence>
<evidence type="ECO:0000313" key="10">
    <source>
        <dbReference type="EMBL" id="KAF5739664.1"/>
    </source>
</evidence>
<comment type="caution">
    <text evidence="10">The sequence shown here is derived from an EMBL/GenBank/DDBJ whole genome shotgun (WGS) entry which is preliminary data.</text>
</comment>
<reference evidence="10 11" key="1">
    <citation type="journal article" date="2020" name="Nat. Commun.">
        <title>Genome of Tripterygium wilfordii and identification of cytochrome P450 involved in triptolide biosynthesis.</title>
        <authorList>
            <person name="Tu L."/>
            <person name="Su P."/>
            <person name="Zhang Z."/>
            <person name="Gao L."/>
            <person name="Wang J."/>
            <person name="Hu T."/>
            <person name="Zhou J."/>
            <person name="Zhang Y."/>
            <person name="Zhao Y."/>
            <person name="Liu Y."/>
            <person name="Song Y."/>
            <person name="Tong Y."/>
            <person name="Lu Y."/>
            <person name="Yang J."/>
            <person name="Xu C."/>
            <person name="Jia M."/>
            <person name="Peters R.J."/>
            <person name="Huang L."/>
            <person name="Gao W."/>
        </authorList>
    </citation>
    <scope>NUCLEOTIDE SEQUENCE [LARGE SCALE GENOMIC DNA]</scope>
    <source>
        <strain evidence="11">cv. XIE 37</strain>
        <tissue evidence="10">Leaf</tissue>
    </source>
</reference>
<evidence type="ECO:0000256" key="3">
    <source>
        <dbReference type="ARBA" id="ARBA00022692"/>
    </source>
</evidence>
<keyword evidence="6 7" id="KW-0472">Membrane</keyword>
<comment type="subcellular location">
    <subcellularLocation>
        <location evidence="1">Membrane</location>
        <topology evidence="1">Single-pass type I membrane protein</topology>
    </subcellularLocation>
</comment>
<dbReference type="InParanoid" id="A0A7J7D007"/>
<dbReference type="Pfam" id="PF05768">
    <property type="entry name" value="Glrx-like"/>
    <property type="match status" value="1"/>
</dbReference>
<feature type="chain" id="PRO_5029880901" evidence="8">
    <location>
        <begin position="23"/>
        <end position="320"/>
    </location>
</feature>
<dbReference type="Proteomes" id="UP000593562">
    <property type="component" value="Unassembled WGS sequence"/>
</dbReference>
<evidence type="ECO:0000259" key="9">
    <source>
        <dbReference type="PROSITE" id="PS50866"/>
    </source>
</evidence>